<evidence type="ECO:0000313" key="3">
    <source>
        <dbReference type="Proteomes" id="UP000245728"/>
    </source>
</evidence>
<dbReference type="Proteomes" id="UP000245728">
    <property type="component" value="Chromosome"/>
</dbReference>
<name>A0A2S2DZV9_9ALTE</name>
<evidence type="ECO:0000313" key="2">
    <source>
        <dbReference type="EMBL" id="AWL10822.1"/>
    </source>
</evidence>
<gene>
    <name evidence="2" type="ORF">HMF8227_00316</name>
</gene>
<proteinExistence type="predicted"/>
<dbReference type="EMBL" id="CP029347">
    <property type="protein sequence ID" value="AWL10822.1"/>
    <property type="molecule type" value="Genomic_DNA"/>
</dbReference>
<organism evidence="2 3">
    <name type="scientific">Saliniradius amylolyticus</name>
    <dbReference type="NCBI Taxonomy" id="2183582"/>
    <lineage>
        <taxon>Bacteria</taxon>
        <taxon>Pseudomonadati</taxon>
        <taxon>Pseudomonadota</taxon>
        <taxon>Gammaproteobacteria</taxon>
        <taxon>Alteromonadales</taxon>
        <taxon>Alteromonadaceae</taxon>
        <taxon>Saliniradius</taxon>
    </lineage>
</organism>
<feature type="region of interest" description="Disordered" evidence="1">
    <location>
        <begin position="1"/>
        <end position="22"/>
    </location>
</feature>
<dbReference type="RefSeq" id="WP_109338507.1">
    <property type="nucleotide sequence ID" value="NZ_CP029347.1"/>
</dbReference>
<protein>
    <submittedName>
        <fullName evidence="2">Uncharacterized protein</fullName>
    </submittedName>
</protein>
<keyword evidence="3" id="KW-1185">Reference proteome</keyword>
<dbReference type="AlphaFoldDB" id="A0A2S2DZV9"/>
<sequence>MTAKKCLSIGPSDDLSKPREVLRESQSLEALKSKGFEHAESHGLENPEWEDVSYPVMGDDKLSSAVLRYTMNLEDGNCLLIE</sequence>
<evidence type="ECO:0000256" key="1">
    <source>
        <dbReference type="SAM" id="MobiDB-lite"/>
    </source>
</evidence>
<accession>A0A2S2DZV9</accession>
<reference evidence="2 3" key="1">
    <citation type="submission" date="2018-05" db="EMBL/GenBank/DDBJ databases">
        <title>Salinimonas sp. HMF8227 Genome sequencing and assembly.</title>
        <authorList>
            <person name="Kang H."/>
            <person name="Kang J."/>
            <person name="Cha I."/>
            <person name="Kim H."/>
            <person name="Joh K."/>
        </authorList>
    </citation>
    <scope>NUCLEOTIDE SEQUENCE [LARGE SCALE GENOMIC DNA]</scope>
    <source>
        <strain evidence="2 3">HMF8227</strain>
    </source>
</reference>
<dbReference type="KEGG" id="salh:HMF8227_00316"/>